<comment type="caution">
    <text evidence="1">The sequence shown here is derived from an EMBL/GenBank/DDBJ whole genome shotgun (WGS) entry which is preliminary data.</text>
</comment>
<evidence type="ECO:0000313" key="2">
    <source>
        <dbReference type="Proteomes" id="UP000738349"/>
    </source>
</evidence>
<keyword evidence="2" id="KW-1185">Reference proteome</keyword>
<sequence>MMILQGHSQMKFCLHASCFYSKAKARSGLSLGIIALTFIVSLECPLASCQSSQAMASTRSGRTRVPDGVVYVISSPGKEKTTSIHCRFWAWPVAATTALSCEGDTLTPHTLSASNRSRADRPAPRGLLRTDSDLRFVRPPRKNLLLHCRHWS</sequence>
<gene>
    <name evidence="1" type="ORF">EDB81DRAFT_805436</name>
</gene>
<dbReference type="Proteomes" id="UP000738349">
    <property type="component" value="Unassembled WGS sequence"/>
</dbReference>
<name>A0A9P9E9Z2_9HYPO</name>
<protein>
    <submittedName>
        <fullName evidence="1">Uncharacterized protein</fullName>
    </submittedName>
</protein>
<reference evidence="1" key="1">
    <citation type="journal article" date="2021" name="Nat. Commun.">
        <title>Genetic determinants of endophytism in the Arabidopsis root mycobiome.</title>
        <authorList>
            <person name="Mesny F."/>
            <person name="Miyauchi S."/>
            <person name="Thiergart T."/>
            <person name="Pickel B."/>
            <person name="Atanasova L."/>
            <person name="Karlsson M."/>
            <person name="Huettel B."/>
            <person name="Barry K.W."/>
            <person name="Haridas S."/>
            <person name="Chen C."/>
            <person name="Bauer D."/>
            <person name="Andreopoulos W."/>
            <person name="Pangilinan J."/>
            <person name="LaButti K."/>
            <person name="Riley R."/>
            <person name="Lipzen A."/>
            <person name="Clum A."/>
            <person name="Drula E."/>
            <person name="Henrissat B."/>
            <person name="Kohler A."/>
            <person name="Grigoriev I.V."/>
            <person name="Martin F.M."/>
            <person name="Hacquard S."/>
        </authorList>
    </citation>
    <scope>NUCLEOTIDE SEQUENCE</scope>
    <source>
        <strain evidence="1">MPI-CAGE-AT-0147</strain>
    </source>
</reference>
<proteinExistence type="predicted"/>
<dbReference type="EMBL" id="JAGMUV010000016">
    <property type="protein sequence ID" value="KAH7132701.1"/>
    <property type="molecule type" value="Genomic_DNA"/>
</dbReference>
<evidence type="ECO:0000313" key="1">
    <source>
        <dbReference type="EMBL" id="KAH7132701.1"/>
    </source>
</evidence>
<dbReference type="AlphaFoldDB" id="A0A9P9E9Z2"/>
<accession>A0A9P9E9Z2</accession>
<organism evidence="1 2">
    <name type="scientific">Dactylonectria macrodidyma</name>
    <dbReference type="NCBI Taxonomy" id="307937"/>
    <lineage>
        <taxon>Eukaryota</taxon>
        <taxon>Fungi</taxon>
        <taxon>Dikarya</taxon>
        <taxon>Ascomycota</taxon>
        <taxon>Pezizomycotina</taxon>
        <taxon>Sordariomycetes</taxon>
        <taxon>Hypocreomycetidae</taxon>
        <taxon>Hypocreales</taxon>
        <taxon>Nectriaceae</taxon>
        <taxon>Dactylonectria</taxon>
    </lineage>
</organism>